<dbReference type="Gene3D" id="3.30.70.270">
    <property type="match status" value="1"/>
</dbReference>
<dbReference type="PANTHER" id="PTHR44757:SF2">
    <property type="entry name" value="BIOFILM ARCHITECTURE MAINTENANCE PROTEIN MBAA"/>
    <property type="match status" value="1"/>
</dbReference>
<dbReference type="SMART" id="SM00052">
    <property type="entry name" value="EAL"/>
    <property type="match status" value="1"/>
</dbReference>
<dbReference type="SMART" id="SM00267">
    <property type="entry name" value="GGDEF"/>
    <property type="match status" value="1"/>
</dbReference>
<dbReference type="SUPFAM" id="SSF55781">
    <property type="entry name" value="GAF domain-like"/>
    <property type="match status" value="1"/>
</dbReference>
<dbReference type="SUPFAM" id="SSF141868">
    <property type="entry name" value="EAL domain-like"/>
    <property type="match status" value="1"/>
</dbReference>
<protein>
    <submittedName>
        <fullName evidence="3">EAL domain-containing protein</fullName>
    </submittedName>
</protein>
<dbReference type="Pfam" id="PF01590">
    <property type="entry name" value="GAF"/>
    <property type="match status" value="1"/>
</dbReference>
<dbReference type="InterPro" id="IPR035919">
    <property type="entry name" value="EAL_sf"/>
</dbReference>
<dbReference type="AlphaFoldDB" id="A0AAU7UD48"/>
<sequence>MPYSHEPPLQTEATPLLLIVGRDGRPIYLSSVLGLLLGGRSLTESLTDPDPALLQAPADGHERRRTVTLRTPDGQLQDFDLSVAALPSLDAVLYHLEPAGRGDRPPRSTALVVVSFRPTLQLVYANAAAQHHAGLDGLELRPDAPPGPGQSAAARRRARHTALLQQAVQERRAVVWLEQYSGPELPVLVLRCSFLPVYGPDGRVLLVIGTGLDLTPELRGQLQAQLLSAVVQDSPDATLVADMQPQLLSGRIQLTNRAARRLLRPWLPLEGRPLGELVRSVLTPEQVEQLSADVRAGQRVSLTLQLAPGTAAERCLELSVLPGSHRPPSPLWGDLLLTGDALPPGELSYLSVTLRDVTLTERIRRLEAGRARTLQLSAGGAGLEQVLTELVQTVEGQLPGQRAAVLLRQAGRWQVACAPQLPAAFVAQLSEQLVELPADPCLHEGPALALARAHGLPTCWAVPIRGRDGQELGQLAVYGERRPVGARARDVVQQLADLAGLIVAGRQALAQLAQVAYHDPLTGLPNRYTFMLSLDRQLRAVPEGGELPETRVGLALIDLDSFRAINDAYGQATGDQLLQAVTARLQAALQGRGRDGRPEPLLARVGGDEFAVLIPQLDHEQELGALSSQLSAAIHAPLTVHGQEITLRGNIGWSLYPDLALDGEGLLAQADTALYTARQEGVTSRLYSLNGGHWTLSPSTIRTALERALEQGQLHLAYQPLVGRGGALRGFEALLRWAHPQYGTIGPDQFIPVAEMSGLIRHIGSWVLQEATRTALGWPDGTVVSVNISGRQFEHPEFIRELKAALAHSALPPQRLELELTESALMLNSARAERTLRQVKAMGVRVALDDYGVGYSNLGRLKLLDIDTIKIDRSFTRDLTASLPGQVNPDAAIVRSVVGLARDLGIEVVAEGVETQGHLNLLAQLGCETMQGYLFSRPLPAAEAQRWLIHWGRWSWLSGLPWGQETPPGPSGLDF</sequence>
<reference evidence="3" key="1">
    <citation type="submission" date="2024-06" db="EMBL/GenBank/DDBJ databases">
        <title>Draft Genome Sequence of Deinococcus sonorensis Type Strain KR-87, a Biofilm Producing Representative of the Genus Deinococcus.</title>
        <authorList>
            <person name="Boren L.S."/>
            <person name="Grosso R.A."/>
            <person name="Hugenberg-Cox A.N."/>
            <person name="Hill J.T.E."/>
            <person name="Albert C.M."/>
            <person name="Tuohy J.M."/>
        </authorList>
    </citation>
    <scope>NUCLEOTIDE SEQUENCE</scope>
    <source>
        <strain evidence="3">KR-87</strain>
    </source>
</reference>
<dbReference type="InterPro" id="IPR003018">
    <property type="entry name" value="GAF"/>
</dbReference>
<evidence type="ECO:0000259" key="2">
    <source>
        <dbReference type="PROSITE" id="PS50887"/>
    </source>
</evidence>
<proteinExistence type="predicted"/>
<dbReference type="CDD" id="cd01948">
    <property type="entry name" value="EAL"/>
    <property type="match status" value="1"/>
</dbReference>
<organism evidence="3">
    <name type="scientific">Deinococcus sonorensis KR-87</name>
    <dbReference type="NCBI Taxonomy" id="694439"/>
    <lineage>
        <taxon>Bacteria</taxon>
        <taxon>Thermotogati</taxon>
        <taxon>Deinococcota</taxon>
        <taxon>Deinococci</taxon>
        <taxon>Deinococcales</taxon>
        <taxon>Deinococcaceae</taxon>
        <taxon>Deinococcus</taxon>
    </lineage>
</organism>
<dbReference type="Pfam" id="PF00563">
    <property type="entry name" value="EAL"/>
    <property type="match status" value="1"/>
</dbReference>
<evidence type="ECO:0000259" key="1">
    <source>
        <dbReference type="PROSITE" id="PS50883"/>
    </source>
</evidence>
<dbReference type="InterPro" id="IPR013656">
    <property type="entry name" value="PAS_4"/>
</dbReference>
<dbReference type="Gene3D" id="3.20.20.450">
    <property type="entry name" value="EAL domain"/>
    <property type="match status" value="1"/>
</dbReference>
<name>A0AAU7UD48_9DEIO</name>
<gene>
    <name evidence="3" type="ORF">ABOD76_08925</name>
</gene>
<dbReference type="InterPro" id="IPR001633">
    <property type="entry name" value="EAL_dom"/>
</dbReference>
<dbReference type="SUPFAM" id="SSF55073">
    <property type="entry name" value="Nucleotide cyclase"/>
    <property type="match status" value="1"/>
</dbReference>
<accession>A0AAU7UD48</accession>
<feature type="domain" description="GGDEF" evidence="2">
    <location>
        <begin position="550"/>
        <end position="690"/>
    </location>
</feature>
<dbReference type="PANTHER" id="PTHR44757">
    <property type="entry name" value="DIGUANYLATE CYCLASE DGCP"/>
    <property type="match status" value="1"/>
</dbReference>
<dbReference type="InterPro" id="IPR029787">
    <property type="entry name" value="Nucleotide_cyclase"/>
</dbReference>
<dbReference type="RefSeq" id="WP_350244488.1">
    <property type="nucleotide sequence ID" value="NZ_CP158299.1"/>
</dbReference>
<dbReference type="EMBL" id="CP158299">
    <property type="protein sequence ID" value="XBV86419.1"/>
    <property type="molecule type" value="Genomic_DNA"/>
</dbReference>
<dbReference type="KEGG" id="dsc:ABOD76_08925"/>
<evidence type="ECO:0000313" key="3">
    <source>
        <dbReference type="EMBL" id="XBV86419.1"/>
    </source>
</evidence>
<dbReference type="PROSITE" id="PS50883">
    <property type="entry name" value="EAL"/>
    <property type="match status" value="1"/>
</dbReference>
<dbReference type="Pfam" id="PF00990">
    <property type="entry name" value="GGDEF"/>
    <property type="match status" value="1"/>
</dbReference>
<dbReference type="NCBIfam" id="TIGR00254">
    <property type="entry name" value="GGDEF"/>
    <property type="match status" value="1"/>
</dbReference>
<dbReference type="CDD" id="cd01949">
    <property type="entry name" value="GGDEF"/>
    <property type="match status" value="1"/>
</dbReference>
<feature type="domain" description="EAL" evidence="1">
    <location>
        <begin position="698"/>
        <end position="952"/>
    </location>
</feature>
<dbReference type="InterPro" id="IPR052155">
    <property type="entry name" value="Biofilm_reg_signaling"/>
</dbReference>
<dbReference type="InterPro" id="IPR000160">
    <property type="entry name" value="GGDEF_dom"/>
</dbReference>
<dbReference type="PROSITE" id="PS50887">
    <property type="entry name" value="GGDEF"/>
    <property type="match status" value="1"/>
</dbReference>
<dbReference type="InterPro" id="IPR043128">
    <property type="entry name" value="Rev_trsase/Diguanyl_cyclase"/>
</dbReference>
<dbReference type="Pfam" id="PF08448">
    <property type="entry name" value="PAS_4"/>
    <property type="match status" value="1"/>
</dbReference>